<dbReference type="InterPro" id="IPR010998">
    <property type="entry name" value="Integrase_recombinase_N"/>
</dbReference>
<dbReference type="Gene3D" id="1.10.150.130">
    <property type="match status" value="1"/>
</dbReference>
<evidence type="ECO:0000313" key="3">
    <source>
        <dbReference type="EMBL" id="EJW91113.1"/>
    </source>
</evidence>
<dbReference type="AlphaFoldDB" id="J9F9K1"/>
<accession>J9F9K1</accession>
<name>J9F9K1_9ZZZZ</name>
<keyword evidence="1" id="KW-0238">DNA-binding</keyword>
<proteinExistence type="predicted"/>
<evidence type="ECO:0000256" key="1">
    <source>
        <dbReference type="ARBA" id="ARBA00023125"/>
    </source>
</evidence>
<comment type="caution">
    <text evidence="3">The sequence shown here is derived from an EMBL/GenBank/DDBJ whole genome shotgun (WGS) entry which is preliminary data.</text>
</comment>
<dbReference type="EMBL" id="AMCI01008388">
    <property type="protein sequence ID" value="EJW91113.1"/>
    <property type="molecule type" value="Genomic_DNA"/>
</dbReference>
<feature type="non-terminal residue" evidence="3">
    <location>
        <position position="54"/>
    </location>
</feature>
<organism evidence="3">
    <name type="scientific">gut metagenome</name>
    <dbReference type="NCBI Taxonomy" id="749906"/>
    <lineage>
        <taxon>unclassified sequences</taxon>
        <taxon>metagenomes</taxon>
        <taxon>organismal metagenomes</taxon>
    </lineage>
</organism>
<dbReference type="InterPro" id="IPR025269">
    <property type="entry name" value="SAM-like_dom"/>
</dbReference>
<protein>
    <submittedName>
        <fullName evidence="3">Integrase</fullName>
    </submittedName>
</protein>
<evidence type="ECO:0000259" key="2">
    <source>
        <dbReference type="Pfam" id="PF13102"/>
    </source>
</evidence>
<reference evidence="3" key="1">
    <citation type="journal article" date="2012" name="PLoS ONE">
        <title>Gene sets for utilization of primary and secondary nutrition supplies in the distal gut of endangered iberian lynx.</title>
        <authorList>
            <person name="Alcaide M."/>
            <person name="Messina E."/>
            <person name="Richter M."/>
            <person name="Bargiela R."/>
            <person name="Peplies J."/>
            <person name="Huws S.A."/>
            <person name="Newbold C.J."/>
            <person name="Golyshin P.N."/>
            <person name="Simon M.A."/>
            <person name="Lopez G."/>
            <person name="Yakimov M.M."/>
            <person name="Ferrer M."/>
        </authorList>
    </citation>
    <scope>NUCLEOTIDE SEQUENCE</scope>
</reference>
<gene>
    <name evidence="3" type="ORF">EVA_20780</name>
</gene>
<sequence>MKFREYLLNAHQLKCTNKKLSQNAAAGYFSTFRALLKMAYKEKLLRENINDYLG</sequence>
<dbReference type="Pfam" id="PF13102">
    <property type="entry name" value="Phage_int_SAM_5"/>
    <property type="match status" value="1"/>
</dbReference>
<feature type="domain" description="Phage integrase SAM-like" evidence="2">
    <location>
        <begin position="2"/>
        <end position="49"/>
    </location>
</feature>
<dbReference type="GO" id="GO:0003677">
    <property type="term" value="F:DNA binding"/>
    <property type="evidence" value="ECO:0007669"/>
    <property type="project" value="UniProtKB-KW"/>
</dbReference>